<keyword evidence="7 11" id="KW-0808">Transferase</keyword>
<dbReference type="CDD" id="cd02440">
    <property type="entry name" value="AdoMet_MTases"/>
    <property type="match status" value="1"/>
</dbReference>
<protein>
    <recommendedName>
        <fullName evidence="4 9">Protein-L-isoaspartate O-methyltransferase</fullName>
        <ecNumber evidence="3 9">2.1.1.77</ecNumber>
    </recommendedName>
</protein>
<dbReference type="AlphaFoldDB" id="A0A246JHB9"/>
<dbReference type="EMBL" id="NIOF01000002">
    <property type="protein sequence ID" value="OWQ91965.1"/>
    <property type="molecule type" value="Genomic_DNA"/>
</dbReference>
<dbReference type="PANTHER" id="PTHR11579:SF0">
    <property type="entry name" value="PROTEIN-L-ISOASPARTATE(D-ASPARTATE) O-METHYLTRANSFERASE"/>
    <property type="match status" value="1"/>
</dbReference>
<dbReference type="SUPFAM" id="SSF53335">
    <property type="entry name" value="S-adenosyl-L-methionine-dependent methyltransferases"/>
    <property type="match status" value="1"/>
</dbReference>
<dbReference type="NCBIfam" id="NF001453">
    <property type="entry name" value="PRK00312.1"/>
    <property type="match status" value="1"/>
</dbReference>
<evidence type="ECO:0000313" key="12">
    <source>
        <dbReference type="Proteomes" id="UP000197468"/>
    </source>
</evidence>
<keyword evidence="6 11" id="KW-0489">Methyltransferase</keyword>
<dbReference type="OrthoDB" id="9810066at2"/>
<reference evidence="11 12" key="1">
    <citation type="journal article" date="2008" name="Int. J. Syst. Evol. Microbiol.">
        <title>Description of Roseateles aquatilis sp. nov. and Roseateles terrae sp. nov., in the class Betaproteobacteria, and emended description of the genus Roseateles.</title>
        <authorList>
            <person name="Gomila M."/>
            <person name="Bowien B."/>
            <person name="Falsen E."/>
            <person name="Moore E.R."/>
            <person name="Lalucat J."/>
        </authorList>
    </citation>
    <scope>NUCLEOTIDE SEQUENCE [LARGE SCALE GENOMIC DNA]</scope>
    <source>
        <strain evidence="11 12">CCUG 48205</strain>
    </source>
</reference>
<evidence type="ECO:0000256" key="6">
    <source>
        <dbReference type="ARBA" id="ARBA00022603"/>
    </source>
</evidence>
<dbReference type="GO" id="GO:0004719">
    <property type="term" value="F:protein-L-isoaspartate (D-aspartate) O-methyltransferase activity"/>
    <property type="evidence" value="ECO:0007669"/>
    <property type="project" value="UniProtKB-UniRule"/>
</dbReference>
<dbReference type="GO" id="GO:0030091">
    <property type="term" value="P:protein repair"/>
    <property type="evidence" value="ECO:0007669"/>
    <property type="project" value="UniProtKB-UniRule"/>
</dbReference>
<comment type="subcellular location">
    <subcellularLocation>
        <location evidence="1">Cytoplasm</location>
    </subcellularLocation>
</comment>
<evidence type="ECO:0000256" key="5">
    <source>
        <dbReference type="ARBA" id="ARBA00022490"/>
    </source>
</evidence>
<accession>A0A246JHB9</accession>
<keyword evidence="5" id="KW-0963">Cytoplasm</keyword>
<evidence type="ECO:0000313" key="11">
    <source>
        <dbReference type="EMBL" id="OWQ91965.1"/>
    </source>
</evidence>
<comment type="caution">
    <text evidence="11">The sequence shown here is derived from an EMBL/GenBank/DDBJ whole genome shotgun (WGS) entry which is preliminary data.</text>
</comment>
<dbReference type="RefSeq" id="WP_088383741.1">
    <property type="nucleotide sequence ID" value="NZ_NIOF01000002.1"/>
</dbReference>
<dbReference type="EC" id="2.1.1.77" evidence="3 9"/>
<dbReference type="InterPro" id="IPR029063">
    <property type="entry name" value="SAM-dependent_MTases_sf"/>
</dbReference>
<evidence type="ECO:0000256" key="1">
    <source>
        <dbReference type="ARBA" id="ARBA00004496"/>
    </source>
</evidence>
<sequence length="281" mass="29784">MTSLPPRPKRFPLSLNQLGTPRAGASAAAAAAEAREPLKPQGHWQQAAAIKARQTPPSGLGLDSAGVRHGMVQRLRREGLGDERVLQALTSVRRHEFVDSALATQAYEDTSLPIGHGQTISKPSVVGRMMALMLAAPGAQQRGHLGKVLEIGTGCGYQAALLMQLSKQVVSIERLRPLHDKARANLVGQPHIRLIYGDGMLGHPPAAPYDSIIAAAGGDDIPQAWLDQLAPGGRLVAPMTAPSGRGQVLVLIDHVRDAAGSRFVRSLHEAVLFVPLKSGVM</sequence>
<dbReference type="Pfam" id="PF01135">
    <property type="entry name" value="PCMT"/>
    <property type="match status" value="1"/>
</dbReference>
<dbReference type="NCBIfam" id="TIGR00080">
    <property type="entry name" value="pimt"/>
    <property type="match status" value="1"/>
</dbReference>
<dbReference type="Proteomes" id="UP000197468">
    <property type="component" value="Unassembled WGS sequence"/>
</dbReference>
<proteinExistence type="inferred from homology"/>
<gene>
    <name evidence="11" type="ORF">CDN99_06265</name>
</gene>
<dbReference type="PANTHER" id="PTHR11579">
    <property type="entry name" value="PROTEIN-L-ISOASPARTATE O-METHYLTRANSFERASE"/>
    <property type="match status" value="1"/>
</dbReference>
<feature type="region of interest" description="Disordered" evidence="10">
    <location>
        <begin position="1"/>
        <end position="37"/>
    </location>
</feature>
<organism evidence="11 12">
    <name type="scientific">Roseateles aquatilis</name>
    <dbReference type="NCBI Taxonomy" id="431061"/>
    <lineage>
        <taxon>Bacteria</taxon>
        <taxon>Pseudomonadati</taxon>
        <taxon>Pseudomonadota</taxon>
        <taxon>Betaproteobacteria</taxon>
        <taxon>Burkholderiales</taxon>
        <taxon>Sphaerotilaceae</taxon>
        <taxon>Roseateles</taxon>
    </lineage>
</organism>
<evidence type="ECO:0000256" key="10">
    <source>
        <dbReference type="SAM" id="MobiDB-lite"/>
    </source>
</evidence>
<evidence type="ECO:0000256" key="2">
    <source>
        <dbReference type="ARBA" id="ARBA00005369"/>
    </source>
</evidence>
<keyword evidence="12" id="KW-1185">Reference proteome</keyword>
<feature type="compositionally biased region" description="Low complexity" evidence="10">
    <location>
        <begin position="23"/>
        <end position="32"/>
    </location>
</feature>
<comment type="similarity">
    <text evidence="2">Belongs to the methyltransferase superfamily. L-isoaspartyl/D-aspartyl protein methyltransferase family.</text>
</comment>
<evidence type="ECO:0000256" key="8">
    <source>
        <dbReference type="ARBA" id="ARBA00022691"/>
    </source>
</evidence>
<dbReference type="GO" id="GO:0032259">
    <property type="term" value="P:methylation"/>
    <property type="evidence" value="ECO:0007669"/>
    <property type="project" value="UniProtKB-KW"/>
</dbReference>
<evidence type="ECO:0000256" key="3">
    <source>
        <dbReference type="ARBA" id="ARBA00011890"/>
    </source>
</evidence>
<dbReference type="InterPro" id="IPR000682">
    <property type="entry name" value="PCMT"/>
</dbReference>
<evidence type="ECO:0000256" key="7">
    <source>
        <dbReference type="ARBA" id="ARBA00022679"/>
    </source>
</evidence>
<evidence type="ECO:0000256" key="4">
    <source>
        <dbReference type="ARBA" id="ARBA00013346"/>
    </source>
</evidence>
<dbReference type="GO" id="GO:0005737">
    <property type="term" value="C:cytoplasm"/>
    <property type="evidence" value="ECO:0007669"/>
    <property type="project" value="UniProtKB-SubCell"/>
</dbReference>
<dbReference type="Gene3D" id="3.40.50.150">
    <property type="entry name" value="Vaccinia Virus protein VP39"/>
    <property type="match status" value="1"/>
</dbReference>
<name>A0A246JHB9_9BURK</name>
<evidence type="ECO:0000256" key="9">
    <source>
        <dbReference type="NCBIfam" id="TIGR00080"/>
    </source>
</evidence>
<keyword evidence="8" id="KW-0949">S-adenosyl-L-methionine</keyword>